<name>A0A2K8SMQ0_9NOSO</name>
<dbReference type="GO" id="GO:0015648">
    <property type="term" value="F:lipid-linked peptidoglycan transporter activity"/>
    <property type="evidence" value="ECO:0007669"/>
    <property type="project" value="TreeGrafter"/>
</dbReference>
<evidence type="ECO:0000313" key="7">
    <source>
        <dbReference type="EMBL" id="AUB36746.1"/>
    </source>
</evidence>
<accession>A0A2K8SMQ0</accession>
<protein>
    <submittedName>
        <fullName evidence="7">RodA, rod shape determining protein RodA</fullName>
    </submittedName>
</protein>
<feature type="transmembrane region" description="Helical" evidence="6">
    <location>
        <begin position="133"/>
        <end position="152"/>
    </location>
</feature>
<dbReference type="InterPro" id="IPR011923">
    <property type="entry name" value="RodA/MrdB"/>
</dbReference>
<feature type="transmembrane region" description="Helical" evidence="6">
    <location>
        <begin position="164"/>
        <end position="183"/>
    </location>
</feature>
<feature type="transmembrane region" description="Helical" evidence="6">
    <location>
        <begin position="315"/>
        <end position="340"/>
    </location>
</feature>
<evidence type="ECO:0000256" key="3">
    <source>
        <dbReference type="ARBA" id="ARBA00022960"/>
    </source>
</evidence>
<dbReference type="Pfam" id="PF01098">
    <property type="entry name" value="FTSW_RODA_SPOVE"/>
    <property type="match status" value="2"/>
</dbReference>
<dbReference type="KEGG" id="nfl:COO91_02671"/>
<feature type="transmembrane region" description="Helical" evidence="6">
    <location>
        <begin position="283"/>
        <end position="303"/>
    </location>
</feature>
<keyword evidence="5 6" id="KW-0472">Membrane</keyword>
<dbReference type="AlphaFoldDB" id="A0A2K8SMQ0"/>
<gene>
    <name evidence="7" type="ORF">COO91_02671</name>
</gene>
<feature type="transmembrane region" description="Helical" evidence="6">
    <location>
        <begin position="190"/>
        <end position="210"/>
    </location>
</feature>
<dbReference type="InterPro" id="IPR001182">
    <property type="entry name" value="FtsW/RodA"/>
</dbReference>
<dbReference type="PANTHER" id="PTHR30474">
    <property type="entry name" value="CELL CYCLE PROTEIN"/>
    <property type="match status" value="1"/>
</dbReference>
<dbReference type="NCBIfam" id="TIGR02210">
    <property type="entry name" value="rodA_shape"/>
    <property type="match status" value="1"/>
</dbReference>
<reference evidence="7 8" key="1">
    <citation type="submission" date="2017-11" db="EMBL/GenBank/DDBJ databases">
        <title>Complete genome of a free-living desiccation-tolerant cyanobacterium and its photosynthetic adaptation to extreme terrestrial habitat.</title>
        <authorList>
            <person name="Shang J."/>
        </authorList>
    </citation>
    <scope>NUCLEOTIDE SEQUENCE [LARGE SCALE GENOMIC DNA]</scope>
    <source>
        <strain evidence="7 8">CCNUN1</strain>
    </source>
</reference>
<evidence type="ECO:0000256" key="5">
    <source>
        <dbReference type="ARBA" id="ARBA00023136"/>
    </source>
</evidence>
<dbReference type="GO" id="GO:0008360">
    <property type="term" value="P:regulation of cell shape"/>
    <property type="evidence" value="ECO:0007669"/>
    <property type="project" value="UniProtKB-KW"/>
</dbReference>
<evidence type="ECO:0000313" key="8">
    <source>
        <dbReference type="Proteomes" id="UP000232003"/>
    </source>
</evidence>
<feature type="transmembrane region" description="Helical" evidence="6">
    <location>
        <begin position="27"/>
        <end position="46"/>
    </location>
</feature>
<dbReference type="Proteomes" id="UP000232003">
    <property type="component" value="Chromosome"/>
</dbReference>
<dbReference type="GO" id="GO:0051301">
    <property type="term" value="P:cell division"/>
    <property type="evidence" value="ECO:0007669"/>
    <property type="project" value="InterPro"/>
</dbReference>
<evidence type="ECO:0000256" key="6">
    <source>
        <dbReference type="SAM" id="Phobius"/>
    </source>
</evidence>
<feature type="transmembrane region" description="Helical" evidence="6">
    <location>
        <begin position="109"/>
        <end position="126"/>
    </location>
</feature>
<evidence type="ECO:0000256" key="1">
    <source>
        <dbReference type="ARBA" id="ARBA00004141"/>
    </source>
</evidence>
<dbReference type="PANTHER" id="PTHR30474:SF1">
    <property type="entry name" value="PEPTIDOGLYCAN GLYCOSYLTRANSFERASE MRDB"/>
    <property type="match status" value="1"/>
</dbReference>
<sequence>MIAGIGVLIALFLARIRYELLMQWHWVTYALTNFSLIAVMIAGTSAKGAQRWISIAGFNVQPSEFAKIGMIITLAALLHRRTASTLEGVFRVLAITAIPWGLVFLQPDLATSLVFGAIVLGMLYWANANPGWLILMISPVVAAILFSISWPLSEPIVLFKELSFGPLGIVWSFAMAIVGWQTLPWRRFGLSAIGAWTLNILGGELGVFAWNHVLKEYQKERLTVFMNPDHDPLGAGYHLIQSRIAIGAGEIWGWGLFKGPMTQLNFVPEQHTDFIFSAVGEEFGFVGCLVVLFAFCLICFRLLHVAQTAKDNFGSLLAIGVLSMIVFQLIVNVGMTVGLAPVAGIPLPWMSYGRSAMLTNFISLGIVESVANFRQRQKYY</sequence>
<evidence type="ECO:0000256" key="4">
    <source>
        <dbReference type="ARBA" id="ARBA00022989"/>
    </source>
</evidence>
<proteinExistence type="predicted"/>
<dbReference type="EMBL" id="CP024785">
    <property type="protein sequence ID" value="AUB36746.1"/>
    <property type="molecule type" value="Genomic_DNA"/>
</dbReference>
<organism evidence="7 8">
    <name type="scientific">Nostoc flagelliforme CCNUN1</name>
    <dbReference type="NCBI Taxonomy" id="2038116"/>
    <lineage>
        <taxon>Bacteria</taxon>
        <taxon>Bacillati</taxon>
        <taxon>Cyanobacteriota</taxon>
        <taxon>Cyanophyceae</taxon>
        <taxon>Nostocales</taxon>
        <taxon>Nostocaceae</taxon>
        <taxon>Nostoc</taxon>
    </lineage>
</organism>
<keyword evidence="2 6" id="KW-0812">Transmembrane</keyword>
<comment type="subcellular location">
    <subcellularLocation>
        <location evidence="1">Membrane</location>
        <topology evidence="1">Multi-pass membrane protein</topology>
    </subcellularLocation>
</comment>
<keyword evidence="3" id="KW-0133">Cell shape</keyword>
<keyword evidence="4 6" id="KW-1133">Transmembrane helix</keyword>
<feature type="transmembrane region" description="Helical" evidence="6">
    <location>
        <begin position="352"/>
        <end position="371"/>
    </location>
</feature>
<feature type="transmembrane region" description="Helical" evidence="6">
    <location>
        <begin position="88"/>
        <end position="103"/>
    </location>
</feature>
<evidence type="ECO:0000256" key="2">
    <source>
        <dbReference type="ARBA" id="ARBA00022692"/>
    </source>
</evidence>
<keyword evidence="8" id="KW-1185">Reference proteome</keyword>
<dbReference type="GO" id="GO:0005886">
    <property type="term" value="C:plasma membrane"/>
    <property type="evidence" value="ECO:0007669"/>
    <property type="project" value="TreeGrafter"/>
</dbReference>
<dbReference type="GO" id="GO:0032153">
    <property type="term" value="C:cell division site"/>
    <property type="evidence" value="ECO:0007669"/>
    <property type="project" value="TreeGrafter"/>
</dbReference>
<dbReference type="NCBIfam" id="NF037961">
    <property type="entry name" value="RodA_shape"/>
    <property type="match status" value="1"/>
</dbReference>